<protein>
    <submittedName>
        <fullName evidence="1">Uncharacterized protein</fullName>
    </submittedName>
</protein>
<dbReference type="Proteomes" id="UP000242381">
    <property type="component" value="Unassembled WGS sequence"/>
</dbReference>
<dbReference type="AlphaFoldDB" id="A0A1X0RQQ9"/>
<evidence type="ECO:0000313" key="2">
    <source>
        <dbReference type="Proteomes" id="UP000242381"/>
    </source>
</evidence>
<organism evidence="1 2">
    <name type="scientific">Rhizopus microsporus</name>
    <dbReference type="NCBI Taxonomy" id="58291"/>
    <lineage>
        <taxon>Eukaryota</taxon>
        <taxon>Fungi</taxon>
        <taxon>Fungi incertae sedis</taxon>
        <taxon>Mucoromycota</taxon>
        <taxon>Mucoromycotina</taxon>
        <taxon>Mucoromycetes</taxon>
        <taxon>Mucorales</taxon>
        <taxon>Mucorineae</taxon>
        <taxon>Rhizopodaceae</taxon>
        <taxon>Rhizopus</taxon>
    </lineage>
</organism>
<sequence>LGWLLGDKPRPCPRYLTEQLNKDHSYWLPYYASTFVYALKYTTWSFLTD</sequence>
<accession>A0A1X0RQQ9</accession>
<dbReference type="EMBL" id="KV921476">
    <property type="protein sequence ID" value="ORE14355.1"/>
    <property type="molecule type" value="Genomic_DNA"/>
</dbReference>
<reference evidence="1 2" key="1">
    <citation type="journal article" date="2016" name="Proc. Natl. Acad. Sci. U.S.A.">
        <title>Lipid metabolic changes in an early divergent fungus govern the establishment of a mutualistic symbiosis with endobacteria.</title>
        <authorList>
            <person name="Lastovetsky O.A."/>
            <person name="Gaspar M.L."/>
            <person name="Mondo S.J."/>
            <person name="LaButti K.M."/>
            <person name="Sandor L."/>
            <person name="Grigoriev I.V."/>
            <person name="Henry S.A."/>
            <person name="Pawlowska T.E."/>
        </authorList>
    </citation>
    <scope>NUCLEOTIDE SEQUENCE [LARGE SCALE GENOMIC DNA]</scope>
    <source>
        <strain evidence="1 2">ATCC 11559</strain>
    </source>
</reference>
<gene>
    <name evidence="1" type="ORF">BCV71DRAFT_187447</name>
</gene>
<name>A0A1X0RQQ9_RHIZD</name>
<feature type="non-terminal residue" evidence="1">
    <location>
        <position position="1"/>
    </location>
</feature>
<evidence type="ECO:0000313" key="1">
    <source>
        <dbReference type="EMBL" id="ORE14355.1"/>
    </source>
</evidence>
<proteinExistence type="predicted"/>